<reference evidence="1" key="1">
    <citation type="submission" date="2022-11" db="EMBL/GenBank/DDBJ databases">
        <title>Genome Sequence of Boeremia exigua.</title>
        <authorList>
            <person name="Buettner E."/>
        </authorList>
    </citation>
    <scope>NUCLEOTIDE SEQUENCE</scope>
    <source>
        <strain evidence="1">CU02</strain>
    </source>
</reference>
<name>A0ACC2IQH6_9PLEO</name>
<keyword evidence="2" id="KW-1185">Reference proteome</keyword>
<dbReference type="EMBL" id="JAPHNI010000052">
    <property type="protein sequence ID" value="KAJ8117453.1"/>
    <property type="molecule type" value="Genomic_DNA"/>
</dbReference>
<proteinExistence type="predicted"/>
<evidence type="ECO:0000313" key="1">
    <source>
        <dbReference type="EMBL" id="KAJ8117453.1"/>
    </source>
</evidence>
<gene>
    <name evidence="1" type="ORF">OPT61_g1355</name>
</gene>
<evidence type="ECO:0000313" key="2">
    <source>
        <dbReference type="Proteomes" id="UP001153331"/>
    </source>
</evidence>
<comment type="caution">
    <text evidence="1">The sequence shown here is derived from an EMBL/GenBank/DDBJ whole genome shotgun (WGS) entry which is preliminary data.</text>
</comment>
<sequence>MAIVQDADGSLLISAYRKTPRSNPTGLGHCITEGSFASHKCWILSPTFPSPNDGSLAFRAGPPAVRSADEVDLSWFCVRSDEDKHVAKETNIAKAKSEETLAWPNVSKQCLSQRLNLNFNIIRPWRIHFAHNIVPKISSPKGTMKPANTGNALS</sequence>
<accession>A0ACC2IQH6</accession>
<dbReference type="Proteomes" id="UP001153331">
    <property type="component" value="Unassembled WGS sequence"/>
</dbReference>
<organism evidence="1 2">
    <name type="scientific">Boeremia exigua</name>
    <dbReference type="NCBI Taxonomy" id="749465"/>
    <lineage>
        <taxon>Eukaryota</taxon>
        <taxon>Fungi</taxon>
        <taxon>Dikarya</taxon>
        <taxon>Ascomycota</taxon>
        <taxon>Pezizomycotina</taxon>
        <taxon>Dothideomycetes</taxon>
        <taxon>Pleosporomycetidae</taxon>
        <taxon>Pleosporales</taxon>
        <taxon>Pleosporineae</taxon>
        <taxon>Didymellaceae</taxon>
        <taxon>Boeremia</taxon>
    </lineage>
</organism>
<protein>
    <submittedName>
        <fullName evidence="1">Uncharacterized protein</fullName>
    </submittedName>
</protein>